<dbReference type="GO" id="GO:0016787">
    <property type="term" value="F:hydrolase activity"/>
    <property type="evidence" value="ECO:0007669"/>
    <property type="project" value="UniProtKB-KW"/>
</dbReference>
<organism evidence="3">
    <name type="scientific">Hellea balneolensis</name>
    <dbReference type="NCBI Taxonomy" id="287478"/>
    <lineage>
        <taxon>Bacteria</taxon>
        <taxon>Pseudomonadati</taxon>
        <taxon>Pseudomonadota</taxon>
        <taxon>Alphaproteobacteria</taxon>
        <taxon>Maricaulales</taxon>
        <taxon>Robiginitomaculaceae</taxon>
        <taxon>Hellea</taxon>
    </lineage>
</organism>
<dbReference type="SUPFAM" id="SSF53474">
    <property type="entry name" value="alpha/beta-Hydrolases"/>
    <property type="match status" value="1"/>
</dbReference>
<dbReference type="Gene3D" id="3.40.50.1820">
    <property type="entry name" value="alpha/beta hydrolase"/>
    <property type="match status" value="1"/>
</dbReference>
<protein>
    <submittedName>
        <fullName evidence="3">Alpha/beta hydrolase</fullName>
    </submittedName>
</protein>
<dbReference type="AlphaFoldDB" id="A0A7V5NXM0"/>
<proteinExistence type="predicted"/>
<evidence type="ECO:0000259" key="2">
    <source>
        <dbReference type="Pfam" id="PF20434"/>
    </source>
</evidence>
<dbReference type="InterPro" id="IPR029058">
    <property type="entry name" value="AB_hydrolase_fold"/>
</dbReference>
<dbReference type="Pfam" id="PF20434">
    <property type="entry name" value="BD-FAE"/>
    <property type="match status" value="1"/>
</dbReference>
<dbReference type="EMBL" id="DROP01000220">
    <property type="protein sequence ID" value="HHI88953.1"/>
    <property type="molecule type" value="Genomic_DNA"/>
</dbReference>
<comment type="caution">
    <text evidence="3">The sequence shown here is derived from an EMBL/GenBank/DDBJ whole genome shotgun (WGS) entry which is preliminary data.</text>
</comment>
<dbReference type="InterPro" id="IPR049492">
    <property type="entry name" value="BD-FAE-like_dom"/>
</dbReference>
<dbReference type="InterPro" id="IPR050300">
    <property type="entry name" value="GDXG_lipolytic_enzyme"/>
</dbReference>
<dbReference type="PROSITE" id="PS51257">
    <property type="entry name" value="PROKAR_LIPOPROTEIN"/>
    <property type="match status" value="1"/>
</dbReference>
<dbReference type="PANTHER" id="PTHR48081:SF33">
    <property type="entry name" value="KYNURENINE FORMAMIDASE"/>
    <property type="match status" value="1"/>
</dbReference>
<feature type="domain" description="BD-FAE-like" evidence="2">
    <location>
        <begin position="54"/>
        <end position="155"/>
    </location>
</feature>
<dbReference type="PANTHER" id="PTHR48081">
    <property type="entry name" value="AB HYDROLASE SUPERFAMILY PROTEIN C4A8.06C"/>
    <property type="match status" value="1"/>
</dbReference>
<evidence type="ECO:0000256" key="1">
    <source>
        <dbReference type="ARBA" id="ARBA00022801"/>
    </source>
</evidence>
<evidence type="ECO:0000313" key="3">
    <source>
        <dbReference type="EMBL" id="HHI88953.1"/>
    </source>
</evidence>
<dbReference type="Proteomes" id="UP000885806">
    <property type="component" value="Unassembled WGS sequence"/>
</dbReference>
<gene>
    <name evidence="3" type="ORF">ENK01_03280</name>
</gene>
<reference evidence="3" key="1">
    <citation type="journal article" date="2020" name="mSystems">
        <title>Genome- and Community-Level Interaction Insights into Carbon Utilization and Element Cycling Functions of Hydrothermarchaeota in Hydrothermal Sediment.</title>
        <authorList>
            <person name="Zhou Z."/>
            <person name="Liu Y."/>
            <person name="Xu W."/>
            <person name="Pan J."/>
            <person name="Luo Z.H."/>
            <person name="Li M."/>
        </authorList>
    </citation>
    <scope>NUCLEOTIDE SEQUENCE [LARGE SCALE GENOMIC DNA]</scope>
    <source>
        <strain evidence="3">HyVt-538</strain>
    </source>
</reference>
<sequence length="290" mass="31283">MLLIRLLILLAVGFVFVLIAGSCAPVTVLNTITPSGSYKKAKDIPYGQLARQKLDIYQPDQAKPGAAILVFVHGGGWKNGHKDMYKFVGQAFAKQGYTTIIPNYRLYPKVKYPAFVEDTAKAVAFVARRYPDHPIVLMGHSAGAYNALMVATAPEYLKAEGLDVCKTLSGVIGLSGPYGALPATDEPYITIFPNRIMGDEAPLGHVSAHVPPLFLAIGSKDQTVSDKHSRELAAKVKAAGGEAVFKLYPGLSHIDAVKVLSVYFDGKSSLKSDITAFIDAHSRKQESYCP</sequence>
<accession>A0A7V5NXM0</accession>
<keyword evidence="1 3" id="KW-0378">Hydrolase</keyword>
<name>A0A7V5NXM0_9PROT</name>